<name>A0ACB9EJ95_ARCLA</name>
<dbReference type="Proteomes" id="UP001055879">
    <property type="component" value="Linkage Group LG02"/>
</dbReference>
<proteinExistence type="predicted"/>
<reference evidence="2" key="1">
    <citation type="journal article" date="2022" name="Mol. Ecol. Resour.">
        <title>The genomes of chicory, endive, great burdock and yacon provide insights into Asteraceae palaeo-polyploidization history and plant inulin production.</title>
        <authorList>
            <person name="Fan W."/>
            <person name="Wang S."/>
            <person name="Wang H."/>
            <person name="Wang A."/>
            <person name="Jiang F."/>
            <person name="Liu H."/>
            <person name="Zhao H."/>
            <person name="Xu D."/>
            <person name="Zhang Y."/>
        </authorList>
    </citation>
    <scope>NUCLEOTIDE SEQUENCE [LARGE SCALE GENOMIC DNA]</scope>
    <source>
        <strain evidence="2">cv. Niubang</strain>
    </source>
</reference>
<keyword evidence="2" id="KW-1185">Reference proteome</keyword>
<protein>
    <submittedName>
        <fullName evidence="1">Uncharacterized protein</fullName>
    </submittedName>
</protein>
<comment type="caution">
    <text evidence="1">The sequence shown here is derived from an EMBL/GenBank/DDBJ whole genome shotgun (WGS) entry which is preliminary data.</text>
</comment>
<dbReference type="EMBL" id="CM042048">
    <property type="protein sequence ID" value="KAI3758917.1"/>
    <property type="molecule type" value="Genomic_DNA"/>
</dbReference>
<reference evidence="1 2" key="2">
    <citation type="journal article" date="2022" name="Mol. Ecol. Resour.">
        <title>The genomes of chicory, endive, great burdock and yacon provide insights into Asteraceae paleo-polyploidization history and plant inulin production.</title>
        <authorList>
            <person name="Fan W."/>
            <person name="Wang S."/>
            <person name="Wang H."/>
            <person name="Wang A."/>
            <person name="Jiang F."/>
            <person name="Liu H."/>
            <person name="Zhao H."/>
            <person name="Xu D."/>
            <person name="Zhang Y."/>
        </authorList>
    </citation>
    <scope>NUCLEOTIDE SEQUENCE [LARGE SCALE GENOMIC DNA]</scope>
    <source>
        <strain evidence="2">cv. Niubang</strain>
    </source>
</reference>
<accession>A0ACB9EJ95</accession>
<sequence>MNNLECCLKSNSQRWFLDQLLKTVCFYFCFLIRCLWICLVATGHLEQDPGAVDSLVCFSSYSVHFSLLQPTICKFFYQVAMAVVVACRDARLVVDATYGCFE</sequence>
<evidence type="ECO:0000313" key="2">
    <source>
        <dbReference type="Proteomes" id="UP001055879"/>
    </source>
</evidence>
<organism evidence="1 2">
    <name type="scientific">Arctium lappa</name>
    <name type="common">Greater burdock</name>
    <name type="synonym">Lappa major</name>
    <dbReference type="NCBI Taxonomy" id="4217"/>
    <lineage>
        <taxon>Eukaryota</taxon>
        <taxon>Viridiplantae</taxon>
        <taxon>Streptophyta</taxon>
        <taxon>Embryophyta</taxon>
        <taxon>Tracheophyta</taxon>
        <taxon>Spermatophyta</taxon>
        <taxon>Magnoliopsida</taxon>
        <taxon>eudicotyledons</taxon>
        <taxon>Gunneridae</taxon>
        <taxon>Pentapetalae</taxon>
        <taxon>asterids</taxon>
        <taxon>campanulids</taxon>
        <taxon>Asterales</taxon>
        <taxon>Asteraceae</taxon>
        <taxon>Carduoideae</taxon>
        <taxon>Cardueae</taxon>
        <taxon>Arctiinae</taxon>
        <taxon>Arctium</taxon>
    </lineage>
</organism>
<gene>
    <name evidence="1" type="ORF">L6452_06490</name>
</gene>
<evidence type="ECO:0000313" key="1">
    <source>
        <dbReference type="EMBL" id="KAI3758917.1"/>
    </source>
</evidence>